<evidence type="ECO:0000256" key="4">
    <source>
        <dbReference type="ARBA" id="ARBA00022833"/>
    </source>
</evidence>
<dbReference type="InterPro" id="IPR036874">
    <property type="entry name" value="Carbonic_anhydrase_sf"/>
</dbReference>
<dbReference type="KEGG" id="asla:NCTC11923_01182"/>
<organism evidence="8 9">
    <name type="scientific">Actinomyces slackii</name>
    <dbReference type="NCBI Taxonomy" id="52774"/>
    <lineage>
        <taxon>Bacteria</taxon>
        <taxon>Bacillati</taxon>
        <taxon>Actinomycetota</taxon>
        <taxon>Actinomycetes</taxon>
        <taxon>Actinomycetales</taxon>
        <taxon>Actinomycetaceae</taxon>
        <taxon>Actinomyces</taxon>
    </lineage>
</organism>
<evidence type="ECO:0000256" key="3">
    <source>
        <dbReference type="ARBA" id="ARBA00022723"/>
    </source>
</evidence>
<evidence type="ECO:0000313" key="9">
    <source>
        <dbReference type="Proteomes" id="UP000276899"/>
    </source>
</evidence>
<sequence>MVNHSSPLGPGVSEALSRAATVEPSIARPAGPRLAVLACQDRRMDVMRILGLSAGEAYVIRNAGGILDDGARRSLAISQHALGVTEIIVMHHTDCGMSRIEDEAFLALLEQRTGARPTWSPGGFAGRSAEEHLRDVLADLAADPFIPDGAGAHGLLYDVATGAISSLDTVS</sequence>
<dbReference type="STRING" id="1278298.GCA_000428685_01698"/>
<reference evidence="8 9" key="1">
    <citation type="submission" date="2018-12" db="EMBL/GenBank/DDBJ databases">
        <authorList>
            <consortium name="Pathogen Informatics"/>
        </authorList>
    </citation>
    <scope>NUCLEOTIDE SEQUENCE [LARGE SCALE GENOMIC DNA]</scope>
    <source>
        <strain evidence="8 9">NCTC11923</strain>
    </source>
</reference>
<evidence type="ECO:0000256" key="2">
    <source>
        <dbReference type="ARBA" id="ARBA00012925"/>
    </source>
</evidence>
<evidence type="ECO:0000313" key="8">
    <source>
        <dbReference type="EMBL" id="VEG74548.1"/>
    </source>
</evidence>
<dbReference type="GO" id="GO:0008270">
    <property type="term" value="F:zinc ion binding"/>
    <property type="evidence" value="ECO:0007669"/>
    <property type="project" value="InterPro"/>
</dbReference>
<comment type="similarity">
    <text evidence="1">Belongs to the beta-class carbonic anhydrase family.</text>
</comment>
<dbReference type="Gene3D" id="3.40.1050.10">
    <property type="entry name" value="Carbonic anhydrase"/>
    <property type="match status" value="1"/>
</dbReference>
<keyword evidence="4 7" id="KW-0862">Zinc</keyword>
<name>A0A448KC85_9ACTO</name>
<dbReference type="GO" id="GO:0004089">
    <property type="term" value="F:carbonate dehydratase activity"/>
    <property type="evidence" value="ECO:0007669"/>
    <property type="project" value="UniProtKB-EC"/>
</dbReference>
<dbReference type="Proteomes" id="UP000276899">
    <property type="component" value="Chromosome"/>
</dbReference>
<gene>
    <name evidence="8" type="ORF">NCTC11923_01182</name>
</gene>
<dbReference type="CDD" id="cd03379">
    <property type="entry name" value="beta_CA_cladeD"/>
    <property type="match status" value="1"/>
</dbReference>
<feature type="binding site" evidence="7">
    <location>
        <position position="92"/>
    </location>
    <ligand>
        <name>Zn(2+)</name>
        <dbReference type="ChEBI" id="CHEBI:29105"/>
    </ligand>
</feature>
<protein>
    <recommendedName>
        <fullName evidence="2">carbonic anhydrase</fullName>
        <ecNumber evidence="2">4.2.1.1</ecNumber>
    </recommendedName>
</protein>
<keyword evidence="8" id="KW-0456">Lyase</keyword>
<proteinExistence type="inferred from homology"/>
<feature type="binding site" evidence="7">
    <location>
        <position position="95"/>
    </location>
    <ligand>
        <name>Zn(2+)</name>
        <dbReference type="ChEBI" id="CHEBI:29105"/>
    </ligand>
</feature>
<keyword evidence="9" id="KW-1185">Reference proteome</keyword>
<comment type="cofactor">
    <cofactor evidence="7">
        <name>Zn(2+)</name>
        <dbReference type="ChEBI" id="CHEBI:29105"/>
    </cofactor>
    <text evidence="7">Binds 1 zinc ion per subunit.</text>
</comment>
<dbReference type="EC" id="4.2.1.1" evidence="2"/>
<dbReference type="SMART" id="SM00947">
    <property type="entry name" value="Pro_CA"/>
    <property type="match status" value="1"/>
</dbReference>
<dbReference type="PANTHER" id="PTHR43175">
    <property type="entry name" value="CARBONIC ANHYDRASE"/>
    <property type="match status" value="1"/>
</dbReference>
<dbReference type="Pfam" id="PF00484">
    <property type="entry name" value="Pro_CA"/>
    <property type="match status" value="1"/>
</dbReference>
<dbReference type="AlphaFoldDB" id="A0A448KC85"/>
<dbReference type="InterPro" id="IPR001765">
    <property type="entry name" value="Carbonic_anhydrase"/>
</dbReference>
<dbReference type="SUPFAM" id="SSF53056">
    <property type="entry name" value="beta-carbonic anhydrase, cab"/>
    <property type="match status" value="1"/>
</dbReference>
<dbReference type="EMBL" id="LR134363">
    <property type="protein sequence ID" value="VEG74548.1"/>
    <property type="molecule type" value="Genomic_DNA"/>
</dbReference>
<accession>A0A448KC85</accession>
<feature type="binding site" evidence="7">
    <location>
        <position position="41"/>
    </location>
    <ligand>
        <name>Zn(2+)</name>
        <dbReference type="ChEBI" id="CHEBI:29105"/>
    </ligand>
</feature>
<keyword evidence="3 7" id="KW-0479">Metal-binding</keyword>
<comment type="catalytic activity">
    <reaction evidence="6">
        <text>hydrogencarbonate + H(+) = CO2 + H2O</text>
        <dbReference type="Rhea" id="RHEA:10748"/>
        <dbReference type="ChEBI" id="CHEBI:15377"/>
        <dbReference type="ChEBI" id="CHEBI:15378"/>
        <dbReference type="ChEBI" id="CHEBI:16526"/>
        <dbReference type="ChEBI" id="CHEBI:17544"/>
        <dbReference type="EC" id="4.2.1.1"/>
    </reaction>
</comment>
<evidence type="ECO:0000256" key="6">
    <source>
        <dbReference type="ARBA" id="ARBA00048348"/>
    </source>
</evidence>
<evidence type="ECO:0000256" key="5">
    <source>
        <dbReference type="ARBA" id="ARBA00024993"/>
    </source>
</evidence>
<evidence type="ECO:0000256" key="1">
    <source>
        <dbReference type="ARBA" id="ARBA00006217"/>
    </source>
</evidence>
<comment type="function">
    <text evidence="5">Catalyzes the reversible hydration of carbon dioxide to form bicarbonate.</text>
</comment>
<dbReference type="RefSeq" id="WP_084500665.1">
    <property type="nucleotide sequence ID" value="NZ_CBCRWE010000010.1"/>
</dbReference>
<evidence type="ECO:0000256" key="7">
    <source>
        <dbReference type="PIRSR" id="PIRSR601765-1"/>
    </source>
</evidence>
<dbReference type="PANTHER" id="PTHR43175:SF3">
    <property type="entry name" value="CARBON DISULFIDE HYDROLASE"/>
    <property type="match status" value="1"/>
</dbReference>
<feature type="binding site" evidence="7">
    <location>
        <position position="39"/>
    </location>
    <ligand>
        <name>Zn(2+)</name>
        <dbReference type="ChEBI" id="CHEBI:29105"/>
    </ligand>
</feature>